<sequence length="73" mass="8145">MPSRSGQRRWALLACLTADFKLESLKFFSAKAFRRMACSSSWSGSLAIQQGKSGFIILNLDSEGFVLKDLKLK</sequence>
<accession>A0A2P2ISL4</accession>
<dbReference type="AlphaFoldDB" id="A0A2P2ISL4"/>
<organism evidence="1">
    <name type="scientific">Rhizophora mucronata</name>
    <name type="common">Asiatic mangrove</name>
    <dbReference type="NCBI Taxonomy" id="61149"/>
    <lineage>
        <taxon>Eukaryota</taxon>
        <taxon>Viridiplantae</taxon>
        <taxon>Streptophyta</taxon>
        <taxon>Embryophyta</taxon>
        <taxon>Tracheophyta</taxon>
        <taxon>Spermatophyta</taxon>
        <taxon>Magnoliopsida</taxon>
        <taxon>eudicotyledons</taxon>
        <taxon>Gunneridae</taxon>
        <taxon>Pentapetalae</taxon>
        <taxon>rosids</taxon>
        <taxon>fabids</taxon>
        <taxon>Malpighiales</taxon>
        <taxon>Rhizophoraceae</taxon>
        <taxon>Rhizophora</taxon>
    </lineage>
</organism>
<dbReference type="EMBL" id="GGEC01003720">
    <property type="protein sequence ID" value="MBW84203.1"/>
    <property type="molecule type" value="Transcribed_RNA"/>
</dbReference>
<protein>
    <submittedName>
        <fullName evidence="1">Uncharacterized protein MANES_08G045600</fullName>
    </submittedName>
</protein>
<evidence type="ECO:0000313" key="1">
    <source>
        <dbReference type="EMBL" id="MBW84203.1"/>
    </source>
</evidence>
<reference evidence="1" key="1">
    <citation type="submission" date="2018-02" db="EMBL/GenBank/DDBJ databases">
        <title>Rhizophora mucronata_Transcriptome.</title>
        <authorList>
            <person name="Meera S.P."/>
            <person name="Sreeshan A."/>
            <person name="Augustine A."/>
        </authorList>
    </citation>
    <scope>NUCLEOTIDE SEQUENCE</scope>
    <source>
        <tissue evidence="1">Leaf</tissue>
    </source>
</reference>
<name>A0A2P2ISL4_RHIMU</name>
<proteinExistence type="predicted"/>